<reference evidence="4" key="1">
    <citation type="journal article" date="2019" name="Int. J. Syst. Evol. Microbiol.">
        <title>The Global Catalogue of Microorganisms (GCM) 10K type strain sequencing project: providing services to taxonomists for standard genome sequencing and annotation.</title>
        <authorList>
            <consortium name="The Broad Institute Genomics Platform"/>
            <consortium name="The Broad Institute Genome Sequencing Center for Infectious Disease"/>
            <person name="Wu L."/>
            <person name="Ma J."/>
        </authorList>
    </citation>
    <scope>NUCLEOTIDE SEQUENCE [LARGE SCALE GENOMIC DNA]</scope>
    <source>
        <strain evidence="4">JCM 9918</strain>
    </source>
</reference>
<evidence type="ECO:0000256" key="2">
    <source>
        <dbReference type="SAM" id="SignalP"/>
    </source>
</evidence>
<accession>A0ABW1B597</accession>
<feature type="region of interest" description="Disordered" evidence="1">
    <location>
        <begin position="251"/>
        <end position="280"/>
    </location>
</feature>
<sequence length="280" mass="26323">MPALPARCLAACALSAALLLGVSAPAATADDAGSARDRARSAAPVPDADALLAQVKGFGDLGGVLDPVTDLLNAVLKAEQGRLSAARSAELGKAARDAIARARGAASVTPSAAVSAVPSAAASAMPPVVVPVAPTALPPVAASVAPSAAVPVAPTGLSPVAVPVAPAVAVPVLRTPPVAAPVAPSVAAAPAGLVDGALASLREGVDVLLAAAVSADAATVGAAVHGVLSGVVEVVAATLLGSGLPAPTGRVPARPPVGPAPVAPPAGPVPVKPPVALSVE</sequence>
<evidence type="ECO:0008006" key="5">
    <source>
        <dbReference type="Google" id="ProtNLM"/>
    </source>
</evidence>
<dbReference type="RefSeq" id="WP_272170739.1">
    <property type="nucleotide sequence ID" value="NZ_JAQOSL010000021.1"/>
</dbReference>
<gene>
    <name evidence="3" type="ORF">ACFQGO_12580</name>
</gene>
<name>A0ABW1B597_9ACTN</name>
<evidence type="ECO:0000256" key="1">
    <source>
        <dbReference type="SAM" id="MobiDB-lite"/>
    </source>
</evidence>
<comment type="caution">
    <text evidence="3">The sequence shown here is derived from an EMBL/GenBank/DDBJ whole genome shotgun (WGS) entry which is preliminary data.</text>
</comment>
<organism evidence="3 4">
    <name type="scientific">Streptomyces heilongjiangensis</name>
    <dbReference type="NCBI Taxonomy" id="945052"/>
    <lineage>
        <taxon>Bacteria</taxon>
        <taxon>Bacillati</taxon>
        <taxon>Actinomycetota</taxon>
        <taxon>Actinomycetes</taxon>
        <taxon>Kitasatosporales</taxon>
        <taxon>Streptomycetaceae</taxon>
        <taxon>Streptomyces</taxon>
    </lineage>
</organism>
<keyword evidence="4" id="KW-1185">Reference proteome</keyword>
<proteinExistence type="predicted"/>
<feature type="compositionally biased region" description="Pro residues" evidence="1">
    <location>
        <begin position="253"/>
        <end position="273"/>
    </location>
</feature>
<evidence type="ECO:0000313" key="3">
    <source>
        <dbReference type="EMBL" id="MFC5808332.1"/>
    </source>
</evidence>
<feature type="chain" id="PRO_5045338640" description="Meckel syndrome type 1 protein" evidence="2">
    <location>
        <begin position="30"/>
        <end position="280"/>
    </location>
</feature>
<evidence type="ECO:0000313" key="4">
    <source>
        <dbReference type="Proteomes" id="UP001596112"/>
    </source>
</evidence>
<feature type="signal peptide" evidence="2">
    <location>
        <begin position="1"/>
        <end position="29"/>
    </location>
</feature>
<protein>
    <recommendedName>
        <fullName evidence="5">Meckel syndrome type 1 protein</fullName>
    </recommendedName>
</protein>
<dbReference type="EMBL" id="JBHSNZ010000007">
    <property type="protein sequence ID" value="MFC5808332.1"/>
    <property type="molecule type" value="Genomic_DNA"/>
</dbReference>
<dbReference type="Proteomes" id="UP001596112">
    <property type="component" value="Unassembled WGS sequence"/>
</dbReference>
<keyword evidence="2" id="KW-0732">Signal</keyword>